<name>A0ABM4CQZ8_HYDVU</name>
<dbReference type="PANTHER" id="PTHR13155">
    <property type="entry name" value="A-KINASE ANCHOR PROTEINS"/>
    <property type="match status" value="1"/>
</dbReference>
<dbReference type="Gene3D" id="1.10.167.10">
    <property type="entry name" value="Regulator of G-protein Signalling 4, domain 2"/>
    <property type="match status" value="3"/>
</dbReference>
<gene>
    <name evidence="3 4 5" type="primary">LOC101237552</name>
</gene>
<dbReference type="SUPFAM" id="SSF48097">
    <property type="entry name" value="Regulator of G-protein signaling, RGS"/>
    <property type="match status" value="2"/>
</dbReference>
<accession>A0ABM4CQZ8</accession>
<protein>
    <submittedName>
        <fullName evidence="3 4">A-kinase anchor protein 10, mitochondrial isoform X3</fullName>
    </submittedName>
</protein>
<reference evidence="3 4" key="1">
    <citation type="submission" date="2025-05" db="UniProtKB">
        <authorList>
            <consortium name="RefSeq"/>
        </authorList>
    </citation>
    <scope>IDENTIFICATION</scope>
</reference>
<feature type="domain" description="RGS" evidence="1">
    <location>
        <begin position="57"/>
        <end position="251"/>
    </location>
</feature>
<evidence type="ECO:0000313" key="2">
    <source>
        <dbReference type="Proteomes" id="UP001652625"/>
    </source>
</evidence>
<dbReference type="InterPro" id="IPR044926">
    <property type="entry name" value="RGS_subdomain_2"/>
</dbReference>
<dbReference type="InterPro" id="IPR052246">
    <property type="entry name" value="Cell_Polariz_PKAAnc"/>
</dbReference>
<dbReference type="GeneID" id="101237552"/>
<dbReference type="PROSITE" id="PS50132">
    <property type="entry name" value="RGS"/>
    <property type="match status" value="2"/>
</dbReference>
<dbReference type="InterPro" id="IPR036305">
    <property type="entry name" value="RGS_sf"/>
</dbReference>
<dbReference type="RefSeq" id="XP_065664289.1">
    <property type="nucleotide sequence ID" value="XM_065808217.1"/>
</dbReference>
<dbReference type="RefSeq" id="XP_065664288.1">
    <property type="nucleotide sequence ID" value="XM_065808216.1"/>
</dbReference>
<evidence type="ECO:0000313" key="3">
    <source>
        <dbReference type="RefSeq" id="XP_065664288.1"/>
    </source>
</evidence>
<evidence type="ECO:0000259" key="1">
    <source>
        <dbReference type="PROSITE" id="PS50132"/>
    </source>
</evidence>
<feature type="domain" description="RGS" evidence="1">
    <location>
        <begin position="278"/>
        <end position="406"/>
    </location>
</feature>
<evidence type="ECO:0000313" key="5">
    <source>
        <dbReference type="RefSeq" id="XP_065664290.1"/>
    </source>
</evidence>
<dbReference type="SMART" id="SM00315">
    <property type="entry name" value="RGS"/>
    <property type="match status" value="2"/>
</dbReference>
<dbReference type="InterPro" id="IPR016137">
    <property type="entry name" value="RGS"/>
</dbReference>
<dbReference type="RefSeq" id="XP_065664290.1">
    <property type="nucleotide sequence ID" value="XM_065808218.1"/>
</dbReference>
<sequence length="537" mass="62735">MNKNEAKKNRWSFVKKKVPIQNKDETFTFDLKELLEEKGICLKPRSSSSKSSRLSPSLLDVLKKSVALGYFLDFLNEHGKKNLLDFWLEAETFRMVLESQYKRSQRDALKKSSIGLKKEINFDSKTEEIMDRRRCCEKELTEENKTNNDACLNNFINENTEISYKIQSSRNHDFYHSDSPKKENQDFRMRTRSCIVDAVSIYNKYISLNADNYIYLPQQCRQNIEAAVCEYNSYLEPSCFVNAQEFIFEQLLSSYDEFVLTTNMIAYQLRFLQERKLHLKDVLYNDSILFYFTEYLDQHGGRSTLEFYFSAEHFEDDVNEKLLNFTYNKNEVINDAIFLYERYFSMKCKQQLIKDDKLRIVLENNICREEGPQSNCFCIPMAYAWTALSDVYLPMFLQSANYKKYFDHLTNSLQNNDLKSFSSLSSLSTDESLTTSSDSKNNLACENVMDFGLKPCHHGSRLALGHINEFGLFSSAMEPSFYEEKTSVSKFGQVVRNLIRGEAKEETEQLALEKAKMIILEIQKQTKDNQANISHSL</sequence>
<dbReference type="PANTHER" id="PTHR13155:SF1">
    <property type="entry name" value="A-KINASE ANCHOR PROTEIN 10, MITOCHONDRIAL"/>
    <property type="match status" value="1"/>
</dbReference>
<keyword evidence="2" id="KW-1185">Reference proteome</keyword>
<dbReference type="Pfam" id="PF00615">
    <property type="entry name" value="RGS"/>
    <property type="match status" value="2"/>
</dbReference>
<organism evidence="2 5">
    <name type="scientific">Hydra vulgaris</name>
    <name type="common">Hydra</name>
    <name type="synonym">Hydra attenuata</name>
    <dbReference type="NCBI Taxonomy" id="6087"/>
    <lineage>
        <taxon>Eukaryota</taxon>
        <taxon>Metazoa</taxon>
        <taxon>Cnidaria</taxon>
        <taxon>Hydrozoa</taxon>
        <taxon>Hydroidolina</taxon>
        <taxon>Anthoathecata</taxon>
        <taxon>Aplanulata</taxon>
        <taxon>Hydridae</taxon>
        <taxon>Hydra</taxon>
    </lineage>
</organism>
<dbReference type="Proteomes" id="UP001652625">
    <property type="component" value="Chromosome 10"/>
</dbReference>
<evidence type="ECO:0000313" key="4">
    <source>
        <dbReference type="RefSeq" id="XP_065664289.1"/>
    </source>
</evidence>
<proteinExistence type="predicted"/>